<dbReference type="Proteomes" id="UP000237222">
    <property type="component" value="Unassembled WGS sequence"/>
</dbReference>
<evidence type="ECO:0000313" key="4">
    <source>
        <dbReference type="Proteomes" id="UP000237222"/>
    </source>
</evidence>
<dbReference type="InterPro" id="IPR018114">
    <property type="entry name" value="TRYPSIN_HIS"/>
</dbReference>
<evidence type="ECO:0000313" key="3">
    <source>
        <dbReference type="EMBL" id="POP53681.1"/>
    </source>
</evidence>
<dbReference type="InterPro" id="IPR009003">
    <property type="entry name" value="Peptidase_S1_PA"/>
</dbReference>
<dbReference type="InterPro" id="IPR043504">
    <property type="entry name" value="Peptidase_S1_PA_chymotrypsin"/>
</dbReference>
<feature type="domain" description="Peptidase S1" evidence="2">
    <location>
        <begin position="278"/>
        <end position="371"/>
    </location>
</feature>
<dbReference type="PROSITE" id="PS00134">
    <property type="entry name" value="TRYPSIN_HIS"/>
    <property type="match status" value="1"/>
</dbReference>
<dbReference type="PANTHER" id="PTHR15462:SF8">
    <property type="entry name" value="SERINE PROTEASE"/>
    <property type="match status" value="1"/>
</dbReference>
<accession>A0A2S4HJ08</accession>
<dbReference type="EMBL" id="PQGG01000012">
    <property type="protein sequence ID" value="POP53681.1"/>
    <property type="molecule type" value="Genomic_DNA"/>
</dbReference>
<dbReference type="Pfam" id="PF00089">
    <property type="entry name" value="Trypsin"/>
    <property type="match status" value="1"/>
</dbReference>
<dbReference type="SUPFAM" id="SSF50494">
    <property type="entry name" value="Trypsin-like serine proteases"/>
    <property type="match status" value="1"/>
</dbReference>
<gene>
    <name evidence="3" type="ORF">C0068_05260</name>
</gene>
<evidence type="ECO:0000259" key="2">
    <source>
        <dbReference type="Pfam" id="PF00089"/>
    </source>
</evidence>
<dbReference type="AlphaFoldDB" id="A0A2S4HJ08"/>
<dbReference type="GO" id="GO:0004252">
    <property type="term" value="F:serine-type endopeptidase activity"/>
    <property type="evidence" value="ECO:0007669"/>
    <property type="project" value="InterPro"/>
</dbReference>
<organism evidence="3 4">
    <name type="scientific">Zhongshania marina</name>
    <dbReference type="NCBI Taxonomy" id="2304603"/>
    <lineage>
        <taxon>Bacteria</taxon>
        <taxon>Pseudomonadati</taxon>
        <taxon>Pseudomonadota</taxon>
        <taxon>Gammaproteobacteria</taxon>
        <taxon>Cellvibrionales</taxon>
        <taxon>Spongiibacteraceae</taxon>
        <taxon>Zhongshania</taxon>
    </lineage>
</organism>
<evidence type="ECO:0000256" key="1">
    <source>
        <dbReference type="ARBA" id="ARBA00022729"/>
    </source>
</evidence>
<dbReference type="Gene3D" id="2.40.10.10">
    <property type="entry name" value="Trypsin-like serine proteases"/>
    <property type="match status" value="2"/>
</dbReference>
<keyword evidence="1" id="KW-0732">Signal</keyword>
<reference evidence="3" key="1">
    <citation type="submission" date="2018-01" db="EMBL/GenBank/DDBJ databases">
        <authorList>
            <person name="Yu X.-D."/>
        </authorList>
    </citation>
    <scope>NUCLEOTIDE SEQUENCE</scope>
    <source>
        <strain evidence="3">ZX-21</strain>
    </source>
</reference>
<dbReference type="InterPro" id="IPR050966">
    <property type="entry name" value="Glutamyl_endopeptidase"/>
</dbReference>
<name>A0A2S4HJ08_9GAMM</name>
<dbReference type="InterPro" id="IPR001254">
    <property type="entry name" value="Trypsin_dom"/>
</dbReference>
<protein>
    <recommendedName>
        <fullName evidence="2">Peptidase S1 domain-containing protein</fullName>
    </recommendedName>
</protein>
<comment type="caution">
    <text evidence="3">The sequence shown here is derived from an EMBL/GenBank/DDBJ whole genome shotgun (WGS) entry which is preliminary data.</text>
</comment>
<sequence>MHNFQLISLLNSSGLAAVRTARSVVVCGFLLFGSLVNADCGRVLFPAPSSDSLFPAANSSVFRVEELPSPECQYGNVDLAQGYFWGVAPLSADIDKAYAYALKTLVNDRWPHDLALLHAAFVIKGLDRSFSLSEALRRFSREIKSDNPLRRDKALAVLNQLSEFLPRISTLETGVFVDAGLSQAVEVESNLALQISSKGDKRQILLPDHDGVPAIYWMRQSAAVASEHQTTIFQRYPASGAGGIEDTRQQIWRVPRHMPKTGVLRSRVIRPDGSPYESNCTATLIAPKWLISASHCLFTPEGSDHVASVNFIPYSETHMTADPQKIAVAGVWRHRDHRAADQFNGEVGRYSGSDIAIFKLARTLPLTVPPVLATPNATDPWVDSLAYPNDKPVNTMWASRCRGSLWREGRGRLSDLFALDCYSYAGQSGAAITQNQAGEQQIIGVLSSRVYNDSLNQAVFAALNPRLISDIQDLLAGRSAGLFVAMPILPPQSLAAARP</sequence>
<proteinExistence type="predicted"/>
<dbReference type="PANTHER" id="PTHR15462">
    <property type="entry name" value="SERINE PROTEASE"/>
    <property type="match status" value="1"/>
</dbReference>
<dbReference type="GO" id="GO:0006508">
    <property type="term" value="P:proteolysis"/>
    <property type="evidence" value="ECO:0007669"/>
    <property type="project" value="InterPro"/>
</dbReference>